<dbReference type="SUPFAM" id="SSF50129">
    <property type="entry name" value="GroES-like"/>
    <property type="match status" value="1"/>
</dbReference>
<dbReference type="Pfam" id="PF08240">
    <property type="entry name" value="ADH_N"/>
    <property type="match status" value="1"/>
</dbReference>
<dbReference type="InterPro" id="IPR011032">
    <property type="entry name" value="GroES-like_sf"/>
</dbReference>
<dbReference type="GO" id="GO:0016491">
    <property type="term" value="F:oxidoreductase activity"/>
    <property type="evidence" value="ECO:0007669"/>
    <property type="project" value="InterPro"/>
</dbReference>
<dbReference type="EMBL" id="WBMT01000026">
    <property type="protein sequence ID" value="KAB2341298.1"/>
    <property type="molecule type" value="Genomic_DNA"/>
</dbReference>
<proteinExistence type="predicted"/>
<dbReference type="InterPro" id="IPR036291">
    <property type="entry name" value="NAD(P)-bd_dom_sf"/>
</dbReference>
<dbReference type="InterPro" id="IPR020843">
    <property type="entry name" value="ER"/>
</dbReference>
<dbReference type="PANTHER" id="PTHR43677:SF4">
    <property type="entry name" value="QUINONE OXIDOREDUCTASE-LIKE PROTEIN 2"/>
    <property type="match status" value="1"/>
</dbReference>
<dbReference type="SMART" id="SM00829">
    <property type="entry name" value="PKS_ER"/>
    <property type="match status" value="1"/>
</dbReference>
<feature type="domain" description="Enoyl reductase (ER)" evidence="1">
    <location>
        <begin position="10"/>
        <end position="315"/>
    </location>
</feature>
<dbReference type="PROSITE" id="PS01162">
    <property type="entry name" value="QOR_ZETA_CRYSTAL"/>
    <property type="match status" value="1"/>
</dbReference>
<dbReference type="InterPro" id="IPR013149">
    <property type="entry name" value="ADH-like_C"/>
</dbReference>
<gene>
    <name evidence="2" type="ORF">F8566_42010</name>
</gene>
<evidence type="ECO:0000313" key="2">
    <source>
        <dbReference type="EMBL" id="KAB2341298.1"/>
    </source>
</evidence>
<comment type="caution">
    <text evidence="2">The sequence shown here is derived from an EMBL/GenBank/DDBJ whole genome shotgun (WGS) entry which is preliminary data.</text>
</comment>
<dbReference type="SUPFAM" id="SSF51735">
    <property type="entry name" value="NAD(P)-binding Rossmann-fold domains"/>
    <property type="match status" value="1"/>
</dbReference>
<dbReference type="Pfam" id="PF00107">
    <property type="entry name" value="ADH_zinc_N"/>
    <property type="match status" value="1"/>
</dbReference>
<dbReference type="AlphaFoldDB" id="A0A6H9YQ33"/>
<dbReference type="Proteomes" id="UP000468735">
    <property type="component" value="Unassembled WGS sequence"/>
</dbReference>
<dbReference type="GO" id="GO:0008270">
    <property type="term" value="F:zinc ion binding"/>
    <property type="evidence" value="ECO:0007669"/>
    <property type="project" value="InterPro"/>
</dbReference>
<protein>
    <submittedName>
        <fullName evidence="2">Zinc-binding dehydrogenase</fullName>
    </submittedName>
</protein>
<dbReference type="Gene3D" id="3.40.50.720">
    <property type="entry name" value="NAD(P)-binding Rossmann-like Domain"/>
    <property type="match status" value="1"/>
</dbReference>
<name>A0A6H9YQ33_9ACTN</name>
<sequence length="319" mass="32453">MRAVWLKEFGGPEVLVAGEAPDPVPGPGQVLVNVAYANITFVETQFRRGLPGPFKAQPPVIPGNGVGGVVAEVGAGVDAALVGKRVISSLRGEGGYAEKVVVDAASLLEVPDGLALDDAVALLADGRTAIMMLTAVTPKSGERILVEAAAGGVGTLLVQLAKAAGLTVVAAAGGARKTALAAELGADVVVDYTDPAWTGRIREATGGVDIVMDAVGGDIGRAAFELLGEGGRIINFGLASGEWAGIDPETAAERGVTIVEPTFTPELLRGYAERALAEGAAGRLRPVIGQRFPLDRAADAHAAIETRATVGKTLLEVDQ</sequence>
<dbReference type="PANTHER" id="PTHR43677">
    <property type="entry name" value="SHORT-CHAIN DEHYDROGENASE/REDUCTASE"/>
    <property type="match status" value="1"/>
</dbReference>
<dbReference type="OrthoDB" id="5195079at2"/>
<dbReference type="InterPro" id="IPR002364">
    <property type="entry name" value="Quin_OxRdtase/zeta-crystal_CS"/>
</dbReference>
<evidence type="ECO:0000313" key="3">
    <source>
        <dbReference type="Proteomes" id="UP000468735"/>
    </source>
</evidence>
<reference evidence="2 3" key="1">
    <citation type="submission" date="2019-09" db="EMBL/GenBank/DDBJ databases">
        <title>Actinomadura physcomitrii sp. nov., a novel actinomycete isolated from moss [Physcomitrium sphaericum (Ludw) Fuernr].</title>
        <authorList>
            <person name="Zhuang X."/>
            <person name="Liu C."/>
        </authorList>
    </citation>
    <scope>NUCLEOTIDE SEQUENCE [LARGE SCALE GENOMIC DNA]</scope>
    <source>
        <strain evidence="2 3">HMC1</strain>
    </source>
</reference>
<organism evidence="2 3">
    <name type="scientific">Actinomadura rudentiformis</name>
    <dbReference type="NCBI Taxonomy" id="359158"/>
    <lineage>
        <taxon>Bacteria</taxon>
        <taxon>Bacillati</taxon>
        <taxon>Actinomycetota</taxon>
        <taxon>Actinomycetes</taxon>
        <taxon>Streptosporangiales</taxon>
        <taxon>Thermomonosporaceae</taxon>
        <taxon>Actinomadura</taxon>
    </lineage>
</organism>
<evidence type="ECO:0000259" key="1">
    <source>
        <dbReference type="SMART" id="SM00829"/>
    </source>
</evidence>
<accession>A0A6H9YQ33</accession>
<dbReference type="RefSeq" id="WP_151568633.1">
    <property type="nucleotide sequence ID" value="NZ_WBMT01000026.1"/>
</dbReference>
<keyword evidence="3" id="KW-1185">Reference proteome</keyword>
<dbReference type="CDD" id="cd08244">
    <property type="entry name" value="MDR_enoyl_red"/>
    <property type="match status" value="1"/>
</dbReference>
<dbReference type="InterPro" id="IPR013154">
    <property type="entry name" value="ADH-like_N"/>
</dbReference>
<dbReference type="InterPro" id="IPR051397">
    <property type="entry name" value="Zn-ADH-like_protein"/>
</dbReference>
<dbReference type="Gene3D" id="3.90.180.10">
    <property type="entry name" value="Medium-chain alcohol dehydrogenases, catalytic domain"/>
    <property type="match status" value="1"/>
</dbReference>